<feature type="region of interest" description="Disordered" evidence="1">
    <location>
        <begin position="1107"/>
        <end position="1273"/>
    </location>
</feature>
<protein>
    <submittedName>
        <fullName evidence="2">Uncharacterized protein</fullName>
    </submittedName>
</protein>
<evidence type="ECO:0000313" key="3">
    <source>
        <dbReference type="Proteomes" id="UP000597762"/>
    </source>
</evidence>
<feature type="compositionally biased region" description="Polar residues" evidence="1">
    <location>
        <begin position="1377"/>
        <end position="1389"/>
    </location>
</feature>
<feature type="compositionally biased region" description="Low complexity" evidence="1">
    <location>
        <begin position="1290"/>
        <end position="1304"/>
    </location>
</feature>
<gene>
    <name evidence="2" type="ORF">SPHA_39533</name>
</gene>
<feature type="compositionally biased region" description="Low complexity" evidence="1">
    <location>
        <begin position="1311"/>
        <end position="1332"/>
    </location>
</feature>
<evidence type="ECO:0000313" key="2">
    <source>
        <dbReference type="EMBL" id="CAE1275568.1"/>
    </source>
</evidence>
<organism evidence="2 3">
    <name type="scientific">Acanthosepion pharaonis</name>
    <name type="common">Pharaoh cuttlefish</name>
    <name type="synonym">Sepia pharaonis</name>
    <dbReference type="NCBI Taxonomy" id="158019"/>
    <lineage>
        <taxon>Eukaryota</taxon>
        <taxon>Metazoa</taxon>
        <taxon>Spiralia</taxon>
        <taxon>Lophotrochozoa</taxon>
        <taxon>Mollusca</taxon>
        <taxon>Cephalopoda</taxon>
        <taxon>Coleoidea</taxon>
        <taxon>Decapodiformes</taxon>
        <taxon>Sepiida</taxon>
        <taxon>Sepiina</taxon>
        <taxon>Sepiidae</taxon>
        <taxon>Acanthosepion</taxon>
    </lineage>
</organism>
<feature type="region of interest" description="Disordered" evidence="1">
    <location>
        <begin position="1377"/>
        <end position="1396"/>
    </location>
</feature>
<name>A0A812CPR5_ACAPH</name>
<feature type="region of interest" description="Disordered" evidence="1">
    <location>
        <begin position="1290"/>
        <end position="1332"/>
    </location>
</feature>
<keyword evidence="3" id="KW-1185">Reference proteome</keyword>
<accession>A0A812CPR5</accession>
<dbReference type="Proteomes" id="UP000597762">
    <property type="component" value="Unassembled WGS sequence"/>
</dbReference>
<evidence type="ECO:0000256" key="1">
    <source>
        <dbReference type="SAM" id="MobiDB-lite"/>
    </source>
</evidence>
<dbReference type="EMBL" id="CAHIKZ030001845">
    <property type="protein sequence ID" value="CAE1275568.1"/>
    <property type="molecule type" value="Genomic_DNA"/>
</dbReference>
<proteinExistence type="predicted"/>
<feature type="region of interest" description="Disordered" evidence="1">
    <location>
        <begin position="707"/>
        <end position="726"/>
    </location>
</feature>
<comment type="caution">
    <text evidence="2">The sequence shown here is derived from an EMBL/GenBank/DDBJ whole genome shotgun (WGS) entry which is preliminary data.</text>
</comment>
<reference evidence="2" key="1">
    <citation type="submission" date="2021-01" db="EMBL/GenBank/DDBJ databases">
        <authorList>
            <person name="Li R."/>
            <person name="Bekaert M."/>
        </authorList>
    </citation>
    <scope>NUCLEOTIDE SEQUENCE</scope>
    <source>
        <strain evidence="2">Farmed</strain>
    </source>
</reference>
<sequence>MQALILQNRSNVFFDSLPVKTDSDLSLFHPGIALKSSNESEDLKYVSVERNRTQLVSTTTVSPINAAVTERIDQIISNLTTTTPKRSQPLIEFTKSKSRVNIKPSRSGWLAIRVDHSLRYFGRARKRKGGPKMDLTPTTTSSEDIRLVAREQRVVKNLNAKNRTQSESSNVALLKAVVHNSNDSQRAAVVTQGKSDVRSIIADVTDIPQLIWYKPTTEPSSQRLRLGTKLDCISSNSRSINPANTLGKSDVKAIIADVTDIPQLIWYKPTTEPSSQRLRLGTKLDSISSNSRSVNPANTLGKSDVKAIIADVTDIPQLIWYKPTTELSSQRLRLGTKLDSISSNSRSINPANTLGKSDVKAIIADVTDIPQLIWYKPTTELSSQRLRLGTKLDSISSNSRSINPANNHAKSMHVFEEDTQLEKADARKETSSIDNNRKEEKEGTFNDFWLKTTSSYGINDTNIIESSGEVFTNIRRPFVAIFRQKVSLTENNIKSSSAQEALSNITNTLIDFRIDVKNQSMTDGSADFDLNHTLINLSNDQLSYNSLDYTDYPETTNLLEAEVSPTVSSILPTPVTRPPEMMTTIDSYKHANDSVASNKSTKILFKLITNASSDSPTRRLKNSMNVTDSMLSPTLSITTSDRPSKTAIFSTFSNVERKYTDTVLPFTEPTGDRRNNHRQTNIIDNVEISGDIISTADDPSNEAYNLTSNDYNSNDNRQSETETLSKQQTFAVSLTDESQNPPNTATSKSFISSISKQTANFKNLILNINSDDSMTSVSGKLKANSRNMLSGHETTTAASVSRTTTLLRLFLLEGKTFTNSSLKTQALTEEVLNRSSGVPSKMEALTSPKKLASNRTKDSFGVTVIINIKSAGSGWVKIPINKTSPSKGVEIDVHRTSTTSTASKPFTNTSTANTLLEPSLDPEATLISSDIAHWESITPALNINPVTAENPDTIKHMLIPTPASQTALTNASVAATKGLHLVNSYFQASDAPAFNTPTSVTGTKRNGISTEETSTMKRDFTSTVGTESTSKLQTDWPVSTTELGEKETVNRIIYGLSTKQATKTLAKGTTTKATTLLSTSATFFTPSITTIPTSVTMSSLPLTTTFPTTTTLPSTTLPSTTTSETTLASTTTLPSTTSQTLPSTTLPPTTPQTTLPSTTLPLTTTTQTTLPSTTLPPTTTSQTTLPSTTLPSTTTAQTTLPSTTLPSTTTTQTTLPSTTLPPTISAKTLPLTTSSSPTSTTTTPLTTNAPPLTTTSTLQPPSSSSSSSSSSTFSFTATLPLTTKITTLPMSTTTQLTNPLLTTTIPPPPTTSTLPPTTITATTSTTTVPKTTFPKTSTILTTRPLTTQISTFSPTSSSTTAASPTQKTIAKSITTITPSQTPMPITSTAIKRLPGNTPLTSSSTIITAQSTSGTVTFAPVAFSSPVDPTHTTPALTTTTTNPTTTEITGKS</sequence>
<feature type="region of interest" description="Disordered" evidence="1">
    <location>
        <begin position="1428"/>
        <end position="1451"/>
    </location>
</feature>